<keyword evidence="6 14" id="KW-0812">Transmembrane</keyword>
<evidence type="ECO:0000256" key="10">
    <source>
        <dbReference type="ARBA" id="ARBA00023077"/>
    </source>
</evidence>
<dbReference type="Proteomes" id="UP001320843">
    <property type="component" value="Unassembled WGS sequence"/>
</dbReference>
<evidence type="ECO:0000256" key="5">
    <source>
        <dbReference type="ARBA" id="ARBA00022496"/>
    </source>
</evidence>
<dbReference type="PANTHER" id="PTHR32552">
    <property type="entry name" value="FERRICHROME IRON RECEPTOR-RELATED"/>
    <property type="match status" value="1"/>
</dbReference>
<dbReference type="NCBIfam" id="TIGR01783">
    <property type="entry name" value="TonB-siderophor"/>
    <property type="match status" value="1"/>
</dbReference>
<keyword evidence="3 14" id="KW-0813">Transport</keyword>
<evidence type="ECO:0000256" key="12">
    <source>
        <dbReference type="ARBA" id="ARBA00023170"/>
    </source>
</evidence>
<comment type="subcellular location">
    <subcellularLocation>
        <location evidence="1 14">Cell outer membrane</location>
        <topology evidence="1 14">Multi-pass membrane protein</topology>
    </subcellularLocation>
</comment>
<evidence type="ECO:0000256" key="6">
    <source>
        <dbReference type="ARBA" id="ARBA00022692"/>
    </source>
</evidence>
<protein>
    <submittedName>
        <fullName evidence="18">Metal-pseudopaline receptor CntO</fullName>
    </submittedName>
</protein>
<evidence type="ECO:0000313" key="19">
    <source>
        <dbReference type="Proteomes" id="UP001320843"/>
    </source>
</evidence>
<evidence type="ECO:0000256" key="15">
    <source>
        <dbReference type="RuleBase" id="RU003357"/>
    </source>
</evidence>
<keyword evidence="5" id="KW-0410">Iron transport</keyword>
<dbReference type="SMART" id="SM00965">
    <property type="entry name" value="STN"/>
    <property type="match status" value="1"/>
</dbReference>
<dbReference type="Gene3D" id="3.55.50.30">
    <property type="match status" value="1"/>
</dbReference>
<comment type="similarity">
    <text evidence="2 14 15">Belongs to the TonB-dependent receptor family.</text>
</comment>
<feature type="chain" id="PRO_5045957067" evidence="16">
    <location>
        <begin position="26"/>
        <end position="795"/>
    </location>
</feature>
<gene>
    <name evidence="18" type="ORF">NB700_000979</name>
</gene>
<keyword evidence="13 14" id="KW-0998">Cell outer membrane</keyword>
<evidence type="ECO:0000256" key="9">
    <source>
        <dbReference type="ARBA" id="ARBA00023065"/>
    </source>
</evidence>
<dbReference type="CDD" id="cd01347">
    <property type="entry name" value="ligand_gated_channel"/>
    <property type="match status" value="1"/>
</dbReference>
<dbReference type="EMBL" id="JANFWR010000005">
    <property type="protein sequence ID" value="MCW0398423.1"/>
    <property type="molecule type" value="Genomic_DNA"/>
</dbReference>
<keyword evidence="9" id="KW-0406">Ion transport</keyword>
<dbReference type="InterPro" id="IPR000531">
    <property type="entry name" value="Beta-barrel_TonB"/>
</dbReference>
<dbReference type="Gene3D" id="2.170.130.10">
    <property type="entry name" value="TonB-dependent receptor, plug domain"/>
    <property type="match status" value="1"/>
</dbReference>
<dbReference type="Pfam" id="PF07715">
    <property type="entry name" value="Plug"/>
    <property type="match status" value="1"/>
</dbReference>
<keyword evidence="11 14" id="KW-0472">Membrane</keyword>
<dbReference type="PROSITE" id="PS52016">
    <property type="entry name" value="TONB_DEPENDENT_REC_3"/>
    <property type="match status" value="1"/>
</dbReference>
<dbReference type="InterPro" id="IPR011662">
    <property type="entry name" value="Secretin/TonB_short_N"/>
</dbReference>
<feature type="signal peptide" evidence="16">
    <location>
        <begin position="1"/>
        <end position="25"/>
    </location>
</feature>
<evidence type="ECO:0000313" key="18">
    <source>
        <dbReference type="EMBL" id="MCW0398423.1"/>
    </source>
</evidence>
<evidence type="ECO:0000256" key="7">
    <source>
        <dbReference type="ARBA" id="ARBA00022729"/>
    </source>
</evidence>
<dbReference type="InterPro" id="IPR010105">
    <property type="entry name" value="TonB_sidphr_rcpt"/>
</dbReference>
<keyword evidence="19" id="KW-1185">Reference proteome</keyword>
<evidence type="ECO:0000256" key="4">
    <source>
        <dbReference type="ARBA" id="ARBA00022452"/>
    </source>
</evidence>
<evidence type="ECO:0000256" key="14">
    <source>
        <dbReference type="PROSITE-ProRule" id="PRU01360"/>
    </source>
</evidence>
<organism evidence="18 19">
    <name type="scientific">Xanthomonas sacchari</name>
    <dbReference type="NCBI Taxonomy" id="56458"/>
    <lineage>
        <taxon>Bacteria</taxon>
        <taxon>Pseudomonadati</taxon>
        <taxon>Pseudomonadota</taxon>
        <taxon>Gammaproteobacteria</taxon>
        <taxon>Lysobacterales</taxon>
        <taxon>Lysobacteraceae</taxon>
        <taxon>Xanthomonas</taxon>
    </lineage>
</organism>
<dbReference type="PANTHER" id="PTHR32552:SF68">
    <property type="entry name" value="FERRICHROME OUTER MEMBRANE TRANSPORTER_PHAGE RECEPTOR"/>
    <property type="match status" value="1"/>
</dbReference>
<dbReference type="InterPro" id="IPR039426">
    <property type="entry name" value="TonB-dep_rcpt-like"/>
</dbReference>
<dbReference type="Gene3D" id="2.40.170.20">
    <property type="entry name" value="TonB-dependent receptor, beta-barrel domain"/>
    <property type="match status" value="1"/>
</dbReference>
<keyword evidence="7 16" id="KW-0732">Signal</keyword>
<dbReference type="InterPro" id="IPR036942">
    <property type="entry name" value="Beta-barrel_TonB_sf"/>
</dbReference>
<proteinExistence type="inferred from homology"/>
<feature type="domain" description="Secretin/TonB short N-terminal" evidence="17">
    <location>
        <begin position="57"/>
        <end position="108"/>
    </location>
</feature>
<keyword evidence="10 15" id="KW-0798">TonB box</keyword>
<evidence type="ECO:0000256" key="2">
    <source>
        <dbReference type="ARBA" id="ARBA00009810"/>
    </source>
</evidence>
<evidence type="ECO:0000256" key="11">
    <source>
        <dbReference type="ARBA" id="ARBA00023136"/>
    </source>
</evidence>
<evidence type="ECO:0000256" key="1">
    <source>
        <dbReference type="ARBA" id="ARBA00004571"/>
    </source>
</evidence>
<evidence type="ECO:0000259" key="17">
    <source>
        <dbReference type="SMART" id="SM00965"/>
    </source>
</evidence>
<keyword evidence="4 14" id="KW-1134">Transmembrane beta strand</keyword>
<keyword evidence="8" id="KW-0408">Iron</keyword>
<evidence type="ECO:0000256" key="8">
    <source>
        <dbReference type="ARBA" id="ARBA00023004"/>
    </source>
</evidence>
<evidence type="ECO:0000256" key="3">
    <source>
        <dbReference type="ARBA" id="ARBA00022448"/>
    </source>
</evidence>
<reference evidence="18 19" key="1">
    <citation type="submission" date="2022-06" db="EMBL/GenBank/DDBJ databases">
        <title>Dynamics of rice microbiomes reveals core vertical transmitted seed endophytes.</title>
        <authorList>
            <person name="Liao K."/>
            <person name="Zhang X."/>
        </authorList>
    </citation>
    <scope>NUCLEOTIDE SEQUENCE [LARGE SCALE GENOMIC DNA]</scope>
    <source>
        <strain evidence="18 19">YT10-10-1</strain>
    </source>
</reference>
<evidence type="ECO:0000256" key="16">
    <source>
        <dbReference type="SAM" id="SignalP"/>
    </source>
</evidence>
<dbReference type="InterPro" id="IPR012910">
    <property type="entry name" value="Plug_dom"/>
</dbReference>
<sequence>MRGLRRLIICGSLALQLAPCPPALAVPLAPDARQIGFSVPPQALSTALIAYGKQANMQVLTASPTLAGMRSDGLQGMFTPDAALQRLLQSSGLAYRMLDANTVAVTPAATAPVDRADAADAHRAGAPAKLLEQVDAAALTDHAMGDVPAYASDALRYAADSIAVPQSVNVVAPHLLASQQVRTVADALRNVASVQQIENPLRAPLFKIRGIYTGNGMTDGMPNSFVGLGGYPPMIGVERVEVLKGPESILGDSNGGDMSGLINVVTKQPLRTPKRELSYVLGERGDVQAGLDATGPIGATPLSYRLVVSGQHADSTAQGYGPRNAAYLAPSIAWQGDDNRLVLGVQRVTDRQPAADHALLLRNRVSAMTPRSLRLGNAQDHTAYRTQRAYYLFDQRLSDRWQLRSRGQYVTQAIDARNWGMLSPSPKGAVRAYAEAYRNTTAYYTIQNDLVGSFGDGPLRQTVTLGLDYTRARLGSSDYFIRMHRNRYDVFGDERLGPVHWPHSRRGILHYPGSPWSSRSGILLQDQISMGERWDVLLALRRSAYEISSYDAKGKLRQLRRRRWVPNVGVVYKLTPEASLYASTMNGFAPSAVLGKNGRPLPPALSRQVEVGAKIDLFEHRARLSAAYYQITVDRSFDLVLAHPSYFARPIDSQSNHGLDLDFVGALAPGLELSSSLALARIGRRDGTPTLGVPRTRFTLWSSYQFQDSRWSGWGVAGGILARDHTVGRRLAGGYFKIPGQASVDANVSYGTETWGVTVGMRNVFDRRLYADEFDETFVPLPDGRSLLLTGSYRF</sequence>
<dbReference type="SUPFAM" id="SSF56935">
    <property type="entry name" value="Porins"/>
    <property type="match status" value="1"/>
</dbReference>
<dbReference type="InterPro" id="IPR037066">
    <property type="entry name" value="Plug_dom_sf"/>
</dbReference>
<evidence type="ECO:0000256" key="13">
    <source>
        <dbReference type="ARBA" id="ARBA00023237"/>
    </source>
</evidence>
<keyword evidence="12 18" id="KW-0675">Receptor</keyword>
<dbReference type="Pfam" id="PF00593">
    <property type="entry name" value="TonB_dep_Rec_b-barrel"/>
    <property type="match status" value="1"/>
</dbReference>
<accession>A0ABT3DSG1</accession>
<name>A0ABT3DSG1_9XANT</name>
<comment type="caution">
    <text evidence="18">The sequence shown here is derived from an EMBL/GenBank/DDBJ whole genome shotgun (WGS) entry which is preliminary data.</text>
</comment>